<dbReference type="SUPFAM" id="SSF111369">
    <property type="entry name" value="HlyD-like secretion proteins"/>
    <property type="match status" value="1"/>
</dbReference>
<evidence type="ECO:0000313" key="3">
    <source>
        <dbReference type="Proteomes" id="UP000318413"/>
    </source>
</evidence>
<gene>
    <name evidence="2" type="ORF">EAH84_08365</name>
</gene>
<dbReference type="GO" id="GO:1990281">
    <property type="term" value="C:efflux pump complex"/>
    <property type="evidence" value="ECO:0007669"/>
    <property type="project" value="TreeGrafter"/>
</dbReference>
<sequence>MNWPLRIMIALAVAGGIAGGVMVVRDSAVPSSATAAPAPANDGRVAGSGIVEASTGTIAVGTPVTGLVDRMDVTWGQQVVKGAPLFTIDARDLINRRAPLIAAIDQANAGLPAVQRKLDAITDPRMAGFVTRNDLVQRRSDLAVARSNVAAARAQLHELDADIARRTVRAPVTGRILKINVRRGEVAEATGVAQPVLLLGGDERLNVRVDIDEHDAWRVRGGIPGEAFVQGHHQLHTPLRFVRVEPFIQPKTSLTGAAAERTDTRVLQLIYSFDPKALPVYIGQQVDVVLDARDAAKSHP</sequence>
<organism evidence="2 3">
    <name type="scientific">Sphingomonas oligophenolica</name>
    <dbReference type="NCBI Taxonomy" id="301154"/>
    <lineage>
        <taxon>Bacteria</taxon>
        <taxon>Pseudomonadati</taxon>
        <taxon>Pseudomonadota</taxon>
        <taxon>Alphaproteobacteria</taxon>
        <taxon>Sphingomonadales</taxon>
        <taxon>Sphingomonadaceae</taxon>
        <taxon>Sphingomonas</taxon>
    </lineage>
</organism>
<comment type="caution">
    <text evidence="2">The sequence shown here is derived from an EMBL/GenBank/DDBJ whole genome shotgun (WGS) entry which is preliminary data.</text>
</comment>
<dbReference type="GO" id="GO:0015562">
    <property type="term" value="F:efflux transmembrane transporter activity"/>
    <property type="evidence" value="ECO:0007669"/>
    <property type="project" value="TreeGrafter"/>
</dbReference>
<accession>A0A502CKX2</accession>
<dbReference type="InterPro" id="IPR058625">
    <property type="entry name" value="MdtA-like_BSH"/>
</dbReference>
<evidence type="ECO:0000259" key="1">
    <source>
        <dbReference type="Pfam" id="PF25917"/>
    </source>
</evidence>
<dbReference type="PANTHER" id="PTHR30469:SF15">
    <property type="entry name" value="HLYD FAMILY OF SECRETION PROTEINS"/>
    <property type="match status" value="1"/>
</dbReference>
<dbReference type="OrthoDB" id="9785187at2"/>
<keyword evidence="3" id="KW-1185">Reference proteome</keyword>
<dbReference type="Proteomes" id="UP000318413">
    <property type="component" value="Unassembled WGS sequence"/>
</dbReference>
<dbReference type="RefSeq" id="WP_140870539.1">
    <property type="nucleotide sequence ID" value="NZ_RCZK01000005.1"/>
</dbReference>
<name>A0A502CKX2_9SPHN</name>
<dbReference type="Gene3D" id="2.40.50.100">
    <property type="match status" value="1"/>
</dbReference>
<reference evidence="2 3" key="1">
    <citation type="journal article" date="2019" name="Environ. Microbiol.">
        <title>Species interactions and distinct microbial communities in high Arctic permafrost affected cryosols are associated with the CH4 and CO2 gas fluxes.</title>
        <authorList>
            <person name="Altshuler I."/>
            <person name="Hamel J."/>
            <person name="Turney S."/>
            <person name="Magnuson E."/>
            <person name="Levesque R."/>
            <person name="Greer C."/>
            <person name="Whyte L.G."/>
        </authorList>
    </citation>
    <scope>NUCLEOTIDE SEQUENCE [LARGE SCALE GENOMIC DNA]</scope>
    <source>
        <strain evidence="2 3">S5.1</strain>
    </source>
</reference>
<protein>
    <recommendedName>
        <fullName evidence="1">Multidrug resistance protein MdtA-like barrel-sandwich hybrid domain-containing protein</fullName>
    </recommendedName>
</protein>
<dbReference type="Gene3D" id="2.40.30.170">
    <property type="match status" value="1"/>
</dbReference>
<dbReference type="EMBL" id="RCZK01000005">
    <property type="protein sequence ID" value="TPG12769.1"/>
    <property type="molecule type" value="Genomic_DNA"/>
</dbReference>
<proteinExistence type="predicted"/>
<dbReference type="AlphaFoldDB" id="A0A502CKX2"/>
<dbReference type="PANTHER" id="PTHR30469">
    <property type="entry name" value="MULTIDRUG RESISTANCE PROTEIN MDTA"/>
    <property type="match status" value="1"/>
</dbReference>
<dbReference type="Gene3D" id="1.10.287.470">
    <property type="entry name" value="Helix hairpin bin"/>
    <property type="match status" value="1"/>
</dbReference>
<dbReference type="Pfam" id="PF25917">
    <property type="entry name" value="BSH_RND"/>
    <property type="match status" value="1"/>
</dbReference>
<feature type="domain" description="Multidrug resistance protein MdtA-like barrel-sandwich hybrid" evidence="1">
    <location>
        <begin position="58"/>
        <end position="191"/>
    </location>
</feature>
<evidence type="ECO:0000313" key="2">
    <source>
        <dbReference type="EMBL" id="TPG12769.1"/>
    </source>
</evidence>